<evidence type="ECO:0000313" key="2">
    <source>
        <dbReference type="EMBL" id="CCH79208.1"/>
    </source>
</evidence>
<proteinExistence type="predicted"/>
<dbReference type="Proteomes" id="UP000035721">
    <property type="component" value="Unassembled WGS sequence"/>
</dbReference>
<gene>
    <name evidence="2" type="ORF">BN12_4060018</name>
</gene>
<comment type="caution">
    <text evidence="2">The sequence shown here is derived from an EMBL/GenBank/DDBJ whole genome shotgun (WGS) entry which is preliminary data.</text>
</comment>
<dbReference type="EMBL" id="CAJB01000342">
    <property type="protein sequence ID" value="CCH79208.1"/>
    <property type="molecule type" value="Genomic_DNA"/>
</dbReference>
<evidence type="ECO:0000313" key="3">
    <source>
        <dbReference type="Proteomes" id="UP000035721"/>
    </source>
</evidence>
<keyword evidence="3" id="KW-1185">Reference proteome</keyword>
<name>A0A077LZ87_9MICO</name>
<evidence type="ECO:0000256" key="1">
    <source>
        <dbReference type="SAM" id="MobiDB-lite"/>
    </source>
</evidence>
<dbReference type="AlphaFoldDB" id="A0A077LZ87"/>
<feature type="region of interest" description="Disordered" evidence="1">
    <location>
        <begin position="38"/>
        <end position="65"/>
    </location>
</feature>
<accession>A0A077LZ87</accession>
<sequence>MLRQVFDLPQMAVEVTEHQMLSVACGCGHATRAAAPARVAGPTSGAGPPRSRCTCPRRRWSRSNG</sequence>
<evidence type="ECO:0008006" key="4">
    <source>
        <dbReference type="Google" id="ProtNLM"/>
    </source>
</evidence>
<reference evidence="2 3" key="1">
    <citation type="journal article" date="2013" name="ISME J.">
        <title>A metabolic model for members of the genus Tetrasphaera involved in enhanced biological phosphorus removal.</title>
        <authorList>
            <person name="Kristiansen R."/>
            <person name="Nguyen H.T.T."/>
            <person name="Saunders A.M."/>
            <person name="Nielsen J.L."/>
            <person name="Wimmer R."/>
            <person name="Le V.Q."/>
            <person name="McIlroy S.J."/>
            <person name="Petrovski S."/>
            <person name="Seviour R.J."/>
            <person name="Calteau A."/>
            <person name="Nielsen K.L."/>
            <person name="Nielsen P.H."/>
        </authorList>
    </citation>
    <scope>NUCLEOTIDE SEQUENCE [LARGE SCALE GENOMIC DNA]</scope>
    <source>
        <strain evidence="2 3">T1-X7</strain>
    </source>
</reference>
<organism evidence="2 3">
    <name type="scientific">Nostocoides japonicum T1-X7</name>
    <dbReference type="NCBI Taxonomy" id="1194083"/>
    <lineage>
        <taxon>Bacteria</taxon>
        <taxon>Bacillati</taxon>
        <taxon>Actinomycetota</taxon>
        <taxon>Actinomycetes</taxon>
        <taxon>Micrococcales</taxon>
        <taxon>Intrasporangiaceae</taxon>
        <taxon>Nostocoides</taxon>
    </lineage>
</organism>
<feature type="compositionally biased region" description="Low complexity" evidence="1">
    <location>
        <begin position="38"/>
        <end position="54"/>
    </location>
</feature>
<protein>
    <recommendedName>
        <fullName evidence="4">Transposase IS66 zinc-finger binding domain-containing protein</fullName>
    </recommendedName>
</protein>
<feature type="compositionally biased region" description="Basic residues" evidence="1">
    <location>
        <begin position="55"/>
        <end position="65"/>
    </location>
</feature>